<dbReference type="InterPro" id="IPR050090">
    <property type="entry name" value="Tyrosine_recombinase_XerCD"/>
</dbReference>
<reference evidence="8 9" key="1">
    <citation type="submission" date="2019-12" db="EMBL/GenBank/DDBJ databases">
        <title>Complete genome sequence of Mycolicibacterium xenopi str. JCM15661T.</title>
        <authorList>
            <person name="Yoshida M."/>
            <person name="Fukano H."/>
            <person name="Asakura T."/>
            <person name="Hoshino Y."/>
        </authorList>
    </citation>
    <scope>NUCLEOTIDE SEQUENCE [LARGE SCALE GENOMIC DNA]</scope>
    <source>
        <strain evidence="8 9">JCM 15661T</strain>
    </source>
</reference>
<dbReference type="Proteomes" id="UP000464624">
    <property type="component" value="Chromosome"/>
</dbReference>
<accession>A0AAD1H5H6</accession>
<dbReference type="RefSeq" id="WP_172468599.1">
    <property type="nucleotide sequence ID" value="NZ_AP022314.1"/>
</dbReference>
<dbReference type="PROSITE" id="PS51898">
    <property type="entry name" value="TYR_RECOMBINASE"/>
    <property type="match status" value="1"/>
</dbReference>
<dbReference type="SUPFAM" id="SSF56349">
    <property type="entry name" value="DNA breaking-rejoining enzymes"/>
    <property type="match status" value="1"/>
</dbReference>
<dbReference type="InterPro" id="IPR002104">
    <property type="entry name" value="Integrase_catalytic"/>
</dbReference>
<feature type="domain" description="Tyr recombinase" evidence="6">
    <location>
        <begin position="161"/>
        <end position="339"/>
    </location>
</feature>
<dbReference type="PROSITE" id="PS51900">
    <property type="entry name" value="CB"/>
    <property type="match status" value="1"/>
</dbReference>
<protein>
    <submittedName>
        <fullName evidence="8">Tyrosine recombinase XerC</fullName>
    </submittedName>
</protein>
<evidence type="ECO:0000256" key="1">
    <source>
        <dbReference type="ARBA" id="ARBA00008857"/>
    </source>
</evidence>
<dbReference type="AlphaFoldDB" id="A0AAD1H5H6"/>
<name>A0AAD1H5H6_MYCXE</name>
<keyword evidence="3 5" id="KW-0238">DNA-binding</keyword>
<evidence type="ECO:0000259" key="7">
    <source>
        <dbReference type="PROSITE" id="PS51900"/>
    </source>
</evidence>
<dbReference type="InterPro" id="IPR044068">
    <property type="entry name" value="CB"/>
</dbReference>
<evidence type="ECO:0000256" key="2">
    <source>
        <dbReference type="ARBA" id="ARBA00022908"/>
    </source>
</evidence>
<feature type="domain" description="Core-binding (CB)" evidence="7">
    <location>
        <begin position="18"/>
        <end position="114"/>
    </location>
</feature>
<dbReference type="InterPro" id="IPR011010">
    <property type="entry name" value="DNA_brk_join_enz"/>
</dbReference>
<dbReference type="Gene3D" id="1.10.150.130">
    <property type="match status" value="1"/>
</dbReference>
<dbReference type="Gene3D" id="1.10.443.10">
    <property type="entry name" value="Intergrase catalytic core"/>
    <property type="match status" value="1"/>
</dbReference>
<dbReference type="GO" id="GO:0006310">
    <property type="term" value="P:DNA recombination"/>
    <property type="evidence" value="ECO:0007669"/>
    <property type="project" value="UniProtKB-KW"/>
</dbReference>
<dbReference type="KEGG" id="mxe:MYXE_45510"/>
<dbReference type="InterPro" id="IPR004107">
    <property type="entry name" value="Integrase_SAM-like_N"/>
</dbReference>
<comment type="similarity">
    <text evidence="1">Belongs to the 'phage' integrase family.</text>
</comment>
<keyword evidence="2" id="KW-0229">DNA integration</keyword>
<dbReference type="PANTHER" id="PTHR30349:SF41">
    <property type="entry name" value="INTEGRASE_RECOMBINASE PROTEIN MJ0367-RELATED"/>
    <property type="match status" value="1"/>
</dbReference>
<evidence type="ECO:0000313" key="9">
    <source>
        <dbReference type="Proteomes" id="UP000464624"/>
    </source>
</evidence>
<dbReference type="InterPro" id="IPR013762">
    <property type="entry name" value="Integrase-like_cat_sf"/>
</dbReference>
<gene>
    <name evidence="8" type="primary">xerC</name>
    <name evidence="8" type="ORF">MYXE_45510</name>
</gene>
<dbReference type="GO" id="GO:0015074">
    <property type="term" value="P:DNA integration"/>
    <property type="evidence" value="ECO:0007669"/>
    <property type="project" value="UniProtKB-KW"/>
</dbReference>
<proteinExistence type="inferred from homology"/>
<keyword evidence="4" id="KW-0233">DNA recombination</keyword>
<evidence type="ECO:0000256" key="4">
    <source>
        <dbReference type="ARBA" id="ARBA00023172"/>
    </source>
</evidence>
<evidence type="ECO:0000256" key="3">
    <source>
        <dbReference type="ARBA" id="ARBA00023125"/>
    </source>
</evidence>
<dbReference type="Pfam" id="PF00589">
    <property type="entry name" value="Phage_integrase"/>
    <property type="match status" value="1"/>
</dbReference>
<dbReference type="Pfam" id="PF02899">
    <property type="entry name" value="Phage_int_SAM_1"/>
    <property type="match status" value="1"/>
</dbReference>
<evidence type="ECO:0000256" key="5">
    <source>
        <dbReference type="PROSITE-ProRule" id="PRU01248"/>
    </source>
</evidence>
<dbReference type="CDD" id="cd00397">
    <property type="entry name" value="DNA_BRE_C"/>
    <property type="match status" value="1"/>
</dbReference>
<dbReference type="GO" id="GO:0003677">
    <property type="term" value="F:DNA binding"/>
    <property type="evidence" value="ECO:0007669"/>
    <property type="project" value="UniProtKB-UniRule"/>
</dbReference>
<dbReference type="InterPro" id="IPR010998">
    <property type="entry name" value="Integrase_recombinase_N"/>
</dbReference>
<organism evidence="8 9">
    <name type="scientific">Mycobacterium xenopi</name>
    <dbReference type="NCBI Taxonomy" id="1789"/>
    <lineage>
        <taxon>Bacteria</taxon>
        <taxon>Bacillati</taxon>
        <taxon>Actinomycetota</taxon>
        <taxon>Actinomycetes</taxon>
        <taxon>Mycobacteriales</taxon>
        <taxon>Mycobacteriaceae</taxon>
        <taxon>Mycobacterium</taxon>
    </lineage>
</organism>
<evidence type="ECO:0000313" key="8">
    <source>
        <dbReference type="EMBL" id="BBU24761.1"/>
    </source>
</evidence>
<sequence length="350" mass="37991">MAVRVHKVDGGFRIDGDWDGLDPANAFLAHLSGRGFSPATLRAYAFDVLNLGRFLRERNVALDAVDAPLVFDWIDWQGVRRSGGRAKADGSCTAAASTVNRRVAAVRAFFEYLVMTGRRANNPVPSPRRGQGLRRQQSGLLGHLGPGRARAGGRLVRQPHLLPESLPANDIEAFIATLGTHRDRAMVLAMLLGGLRSAEVRGLLLADVDMGRRRLRVIGKGSKERHVPVDAAFFTEVAAYLRWERPLGLATPQCFVVLRGPTAGAAVSEAGLRSLFRRHRELSGAARVRPHRLRHTYGTELASAGIDLLALRALMGHVSPETTARYVHLSIEQLAAEYGAARATLAGASR</sequence>
<dbReference type="PANTHER" id="PTHR30349">
    <property type="entry name" value="PHAGE INTEGRASE-RELATED"/>
    <property type="match status" value="1"/>
</dbReference>
<dbReference type="EMBL" id="AP022314">
    <property type="protein sequence ID" value="BBU24761.1"/>
    <property type="molecule type" value="Genomic_DNA"/>
</dbReference>
<evidence type="ECO:0000259" key="6">
    <source>
        <dbReference type="PROSITE" id="PS51898"/>
    </source>
</evidence>